<accession>A0ABP7TKH0</accession>
<name>A0ABP7TKH0_9BURK</name>
<feature type="region of interest" description="Disordered" evidence="1">
    <location>
        <begin position="94"/>
        <end position="127"/>
    </location>
</feature>
<dbReference type="Proteomes" id="UP001501353">
    <property type="component" value="Unassembled WGS sequence"/>
</dbReference>
<feature type="compositionally biased region" description="Low complexity" evidence="1">
    <location>
        <begin position="52"/>
        <end position="66"/>
    </location>
</feature>
<feature type="compositionally biased region" description="Polar residues" evidence="1">
    <location>
        <begin position="94"/>
        <end position="105"/>
    </location>
</feature>
<evidence type="ECO:0000313" key="2">
    <source>
        <dbReference type="EMBL" id="GAA4027666.1"/>
    </source>
</evidence>
<sequence>MRARIKASDAYIDEETIYELEGGGWGNIRGRLGDDPQDRKATLPRKSRRADTAAAASPVARAVSSDPSREVRRARPVKTLAIDQIVRMRIDALSQKQTKTSASGTKSGGVKRARDESTNTSASAIKRPRTPEYLQRRQAALDDYIQEETIYPLDGGGWGNIRGRLSVDPFARKEASTTQRDAIVPVADSAMASANVAPAVRSQSHRVQKWTPSLAPVPEQPVPEAGRD</sequence>
<organism evidence="2 3">
    <name type="scientific">Actimicrobium antarcticum</name>
    <dbReference type="NCBI Taxonomy" id="1051899"/>
    <lineage>
        <taxon>Bacteria</taxon>
        <taxon>Pseudomonadati</taxon>
        <taxon>Pseudomonadota</taxon>
        <taxon>Betaproteobacteria</taxon>
        <taxon>Burkholderiales</taxon>
        <taxon>Oxalobacteraceae</taxon>
        <taxon>Actimicrobium</taxon>
    </lineage>
</organism>
<feature type="region of interest" description="Disordered" evidence="1">
    <location>
        <begin position="203"/>
        <end position="228"/>
    </location>
</feature>
<evidence type="ECO:0000256" key="1">
    <source>
        <dbReference type="SAM" id="MobiDB-lite"/>
    </source>
</evidence>
<gene>
    <name evidence="2" type="ORF">GCM10022212_27230</name>
</gene>
<evidence type="ECO:0000313" key="3">
    <source>
        <dbReference type="Proteomes" id="UP001501353"/>
    </source>
</evidence>
<keyword evidence="3" id="KW-1185">Reference proteome</keyword>
<reference evidence="3" key="1">
    <citation type="journal article" date="2019" name="Int. J. Syst. Evol. Microbiol.">
        <title>The Global Catalogue of Microorganisms (GCM) 10K type strain sequencing project: providing services to taxonomists for standard genome sequencing and annotation.</title>
        <authorList>
            <consortium name="The Broad Institute Genomics Platform"/>
            <consortium name="The Broad Institute Genome Sequencing Center for Infectious Disease"/>
            <person name="Wu L."/>
            <person name="Ma J."/>
        </authorList>
    </citation>
    <scope>NUCLEOTIDE SEQUENCE [LARGE SCALE GENOMIC DNA]</scope>
    <source>
        <strain evidence="3">JCM 16673</strain>
    </source>
</reference>
<dbReference type="EMBL" id="BAAAZE010000010">
    <property type="protein sequence ID" value="GAA4027666.1"/>
    <property type="molecule type" value="Genomic_DNA"/>
</dbReference>
<proteinExistence type="predicted"/>
<comment type="caution">
    <text evidence="2">The sequence shown here is derived from an EMBL/GenBank/DDBJ whole genome shotgun (WGS) entry which is preliminary data.</text>
</comment>
<protein>
    <submittedName>
        <fullName evidence="2">Uncharacterized protein</fullName>
    </submittedName>
</protein>
<feature type="region of interest" description="Disordered" evidence="1">
    <location>
        <begin position="22"/>
        <end position="75"/>
    </location>
</feature>
<feature type="compositionally biased region" description="Basic and acidic residues" evidence="1">
    <location>
        <begin position="31"/>
        <end position="41"/>
    </location>
</feature>